<feature type="compositionally biased region" description="Low complexity" evidence="2">
    <location>
        <begin position="554"/>
        <end position="570"/>
    </location>
</feature>
<feature type="region of interest" description="Disordered" evidence="2">
    <location>
        <begin position="383"/>
        <end position="570"/>
    </location>
</feature>
<feature type="compositionally biased region" description="Pro residues" evidence="2">
    <location>
        <begin position="111"/>
        <end position="125"/>
    </location>
</feature>
<feature type="region of interest" description="Disordered" evidence="2">
    <location>
        <begin position="1100"/>
        <end position="1209"/>
    </location>
</feature>
<name>A0ABQ7GSH0_DUNSA</name>
<feature type="compositionally biased region" description="Polar residues" evidence="2">
    <location>
        <begin position="1897"/>
        <end position="1906"/>
    </location>
</feature>
<feature type="compositionally biased region" description="Polar residues" evidence="2">
    <location>
        <begin position="2090"/>
        <end position="2104"/>
    </location>
</feature>
<comment type="caution">
    <text evidence="3">The sequence shown here is derived from an EMBL/GenBank/DDBJ whole genome shotgun (WGS) entry which is preliminary data.</text>
</comment>
<feature type="compositionally biased region" description="Low complexity" evidence="2">
    <location>
        <begin position="1794"/>
        <end position="1810"/>
    </location>
</feature>
<feature type="compositionally biased region" description="Low complexity" evidence="2">
    <location>
        <begin position="2495"/>
        <end position="2512"/>
    </location>
</feature>
<feature type="coiled-coil region" evidence="1">
    <location>
        <begin position="9"/>
        <end position="73"/>
    </location>
</feature>
<feature type="region of interest" description="Disordered" evidence="2">
    <location>
        <begin position="913"/>
        <end position="979"/>
    </location>
</feature>
<evidence type="ECO:0000256" key="2">
    <source>
        <dbReference type="SAM" id="MobiDB-lite"/>
    </source>
</evidence>
<feature type="compositionally biased region" description="Gly residues" evidence="2">
    <location>
        <begin position="2294"/>
        <end position="2313"/>
    </location>
</feature>
<feature type="region of interest" description="Disordered" evidence="2">
    <location>
        <begin position="2380"/>
        <end position="2410"/>
    </location>
</feature>
<protein>
    <submittedName>
        <fullName evidence="3">Uncharacterized protein</fullName>
    </submittedName>
</protein>
<feature type="compositionally biased region" description="Gly residues" evidence="2">
    <location>
        <begin position="415"/>
        <end position="424"/>
    </location>
</feature>
<feature type="region of interest" description="Disordered" evidence="2">
    <location>
        <begin position="2495"/>
        <end position="2684"/>
    </location>
</feature>
<feature type="coiled-coil region" evidence="1">
    <location>
        <begin position="599"/>
        <end position="633"/>
    </location>
</feature>
<feature type="compositionally biased region" description="Basic and acidic residues" evidence="2">
    <location>
        <begin position="1990"/>
        <end position="2014"/>
    </location>
</feature>
<feature type="compositionally biased region" description="Polar residues" evidence="2">
    <location>
        <begin position="1150"/>
        <end position="1159"/>
    </location>
</feature>
<dbReference type="EMBL" id="MU069612">
    <property type="protein sequence ID" value="KAF5837542.1"/>
    <property type="molecule type" value="Genomic_DNA"/>
</dbReference>
<feature type="region of interest" description="Disordered" evidence="2">
    <location>
        <begin position="96"/>
        <end position="146"/>
    </location>
</feature>
<feature type="compositionally biased region" description="Low complexity" evidence="2">
    <location>
        <begin position="1608"/>
        <end position="1629"/>
    </location>
</feature>
<proteinExistence type="predicted"/>
<feature type="compositionally biased region" description="Pro residues" evidence="2">
    <location>
        <begin position="869"/>
        <end position="879"/>
    </location>
</feature>
<feature type="compositionally biased region" description="Low complexity" evidence="2">
    <location>
        <begin position="2560"/>
        <end position="2573"/>
    </location>
</feature>
<feature type="compositionally biased region" description="Polar residues" evidence="2">
    <location>
        <begin position="937"/>
        <end position="948"/>
    </location>
</feature>
<feature type="compositionally biased region" description="Low complexity" evidence="2">
    <location>
        <begin position="2523"/>
        <end position="2538"/>
    </location>
</feature>
<keyword evidence="1" id="KW-0175">Coiled coil</keyword>
<feature type="compositionally biased region" description="Basic and acidic residues" evidence="2">
    <location>
        <begin position="2652"/>
        <end position="2662"/>
    </location>
</feature>
<feature type="region of interest" description="Disordered" evidence="2">
    <location>
        <begin position="832"/>
        <end position="896"/>
    </location>
</feature>
<feature type="compositionally biased region" description="Polar residues" evidence="2">
    <location>
        <begin position="1766"/>
        <end position="1793"/>
    </location>
</feature>
<evidence type="ECO:0000313" key="4">
    <source>
        <dbReference type="Proteomes" id="UP000815325"/>
    </source>
</evidence>
<feature type="compositionally biased region" description="Low complexity" evidence="2">
    <location>
        <begin position="2674"/>
        <end position="2684"/>
    </location>
</feature>
<feature type="compositionally biased region" description="Basic and acidic residues" evidence="2">
    <location>
        <begin position="396"/>
        <end position="413"/>
    </location>
</feature>
<feature type="compositionally biased region" description="Polar residues" evidence="2">
    <location>
        <begin position="1460"/>
        <end position="1474"/>
    </location>
</feature>
<organism evidence="3 4">
    <name type="scientific">Dunaliella salina</name>
    <name type="common">Green alga</name>
    <name type="synonym">Protococcus salinus</name>
    <dbReference type="NCBI Taxonomy" id="3046"/>
    <lineage>
        <taxon>Eukaryota</taxon>
        <taxon>Viridiplantae</taxon>
        <taxon>Chlorophyta</taxon>
        <taxon>core chlorophytes</taxon>
        <taxon>Chlorophyceae</taxon>
        <taxon>CS clade</taxon>
        <taxon>Chlamydomonadales</taxon>
        <taxon>Dunaliellaceae</taxon>
        <taxon>Dunaliella</taxon>
    </lineage>
</organism>
<feature type="region of interest" description="Disordered" evidence="2">
    <location>
        <begin position="1694"/>
        <end position="1906"/>
    </location>
</feature>
<feature type="compositionally biased region" description="Low complexity" evidence="2">
    <location>
        <begin position="1742"/>
        <end position="1765"/>
    </location>
</feature>
<feature type="compositionally biased region" description="Basic and acidic residues" evidence="2">
    <location>
        <begin position="1482"/>
        <end position="1494"/>
    </location>
</feature>
<feature type="compositionally biased region" description="Gly residues" evidence="2">
    <location>
        <begin position="2220"/>
        <end position="2245"/>
    </location>
</feature>
<feature type="coiled-coil region" evidence="1">
    <location>
        <begin position="657"/>
        <end position="735"/>
    </location>
</feature>
<accession>A0ABQ7GSH0</accession>
<sequence>MAQGHSHTAIRWAQTLNEADKRIQDLQAQIEAKELSFQVAQLKAEVASAAAEAQAAEQRAAQREGELARLRADLSHRTHASTQFVAELDAARRALHSDRPRPSASIHPPSSVAPPTFPHAPPGPDLPSASSLPPQSTQPPLHLSPRSLSDLRTHLRALRAEVEALQAENRQLRGRRGAAGARTSTHDPAAHGTAAHGPAGHGADAHGTAAHGTAAHGTWSDGAAHGRAKEASVEDGLTQLDGGGNHSAGSSAHRARHSPGPVRAPHGGLAGLTVSHDEVAILLQDPAGRSRLRAVLHAADAADAGAAAAGPPLGRTTPSRGQLGWDLAEAAPTLGCTSPARGYLGLGRAAWIPGAAAAAGVAGDGGSGISDLGAGVRPHVGAGSRGISDLGACGSAEEREPERTGRTEPERTRRGGLGQDGRGAGMDRARVNKDAGYDPARADKVQRREGHKKARPAAAPSSAPAPCRQHQASSKAAAAGAKMGAASSSAGKARMQAGARTARGTGGEPLPYSTGAGPHGSARSGAKPSAEATAGGAAGVPSSRSTGAGPHVSARSNAKPSAEAAAEATADALQQQVAGSRGFAEAVQHSQYKFDAKSSAEAAAEAAAAAALLEQLRADNAALNCQLQAAVLQLEAAGREQRTQLEAAGSAAYAAAGKEQRTQLEQLRADNAALNRQLQAAVSQLEGAGREQRTQLEAAGSPAYAAPGEEQRAQLEQLRADNDALNCQLQTAVSQFEAAGREQRTQLEVAGGTGQAALGREQWRAENSAAQAAVGREQHTQQEALVREQRTQQEVLGREQRTQPQGMERPYAAMQGEAGAQTEISAMNATSDQCHAPGQRATLAHQGEGSHHCGSECERGTLSSLPQPHHCPFPTPPQGEPMLEAQAASLSPSPKRQAGLGVLFRSTHVPQHRRARALSLHEHSCPTVPSRGHTRSTDSGAGSKQPTDPGSPDLRTKGVPSVRTVKSVLEDSHRPRSSSDVALLLESYSRARRELKDQEAVRADLARHEGKAHDKELLQDEHAGVEAELAAKVAELARHKADLEHASMLIEDARAAQAHLSAQLDAAMGELQSVRHVLVSSSKQPEQAPGAALGLREMDPAAASAVQPQPPLGQGDLGRPPDHSGAPSLASLVHSQSPRRPEEARPSPSTISSGPQPTQAAAGGSAQLVQTRGGGSRTSKSDSDSTIDLDQGDEEKVEEEEEEEEGSEVVLEAPLPSPILEQMMILPLFLFGGRILEQDLQEAVCEGPAPPLVSWPELQEVEVDSPDLDLAHGDGQIAHGEEQVAHGEKHVVHGVEKVAHGEEQKAHGEKQIAHGEEQVCLPAWHELQLCEGGEDDQEMLAHRGGNSRGPMLLSSVGLHRHSQQSQQDSDTTGGALDARLAAMQGSGGSTEGLLPVGRQPMQQESQQHLGGDSDARCAQLALMAEVEALEQRAGEVARRAREYEQGLTGRAGEKLRKATPVTSHLHVQSVPTSRHQQQQQDQQERQQQHQQEQHQHRHQHQHQQHQQSQMLTSADAGDEAGTGLCASAAEEEEDEGAVELGQSQLELCDQHRYLEQGTGQVHRHPQKHQLEDQQQHVVQQPRLQQRVQQREQTLQHLQQQAPDDEEQQQQQQQQQRQRQLQQQHTQQLQESPPPPLGQRLAEHLKRHSLLSQDHAPFTAGPSQAGCTQCMVLPAAMAARSRPACQGHPAVADAASTLTQPHSRGSRTEAASTHAQSQSSTLAQPHSHASCADAASTYSQPRSHTSAAASTHSQSQSSTLAQQSTHPRSQSATLAQPHTQGSYAGAASTHSQPRSHTSAAASTHSQSQSSTLAQPRTQGSCAGAVLPHSQPRSSHSHTSAASTDTRHSHTSAAPAHSRHSQTSAAPAHSHHSHTSAAPAHFLTRAASTHSHTSAASTYSPPQSRSSLTLPAGLPASFWGSSPTSAGSASALSMVEDRSSAGRSRNGLASRADEDGHVSDGSGSPSSASVVAHLPSIGAGNWSVMPGEETEEAHRDRDCSKGSPREAEEAVGEHHGAASVPWDTAADLEHTAASQQLQQQQQQQLLLWSGPEHMAASQQLLQQQQQQRRRQQQLLWTGHDEDGGGSDAVNGDSASQGMVGSCEGNTSSSRGGSRGAALLHRSCSMVPESQSQMSSALDLESRPSRPGSGTSHSSCSSSRGRLLATAEGERIERSAWGSRAPSSHSIQHAWGMGQLEGLLEGVSSADGMSEGSLDGIVREGDSGGGSRGTGGSGGSGRGSGGCDGGNGNIADGVREGRADSVMSEGGAGDVNDIIRGGSNGAGNEGGVREGSVDGAVPGGSSGEGSVGGAREGGAHGSMMEGSNGEESKSSCSLYSIQNMRGGGGGRVGGAREGGAHGSTMEGSIGEDSGSCCSLYSIQNVRGGGGRRVGSGREAGAHDSLMEGSNGEESKSSYSLYSVQNVRGGGPFRGGPPGAGGTGLHQVYCNGKIDDGGSNSSSSSIGYFEDRPAPMEHCNEDAQASAVVIVPCMLGAHQGTGSDVGASIVGSGSSNSLSGSRRRSSEKGSTRTSTSSSRSRPVCSGPESGVLLSRGGTGGGRSKSSERGGSSSSSSSSSSRRSSRQPVCCGPEAGLFLSRGDTGGGSTEGHSQSLPSTPHAPGQPSGGTIQEDGCPYQGEASVGREGSDLQSLAAPCAAEHGHCNRKESVEVAPASQERSRSSGSSSSVCSGRCYGLCSCSSRSGGLQQGECLRASMPQIGGPVNMPGWEQQEDGVVRFVGLTPCTSSEPVQPQRPDVSVDRNRPDLESLSARLQSMNEALSELSALHLRRQQA</sequence>
<reference evidence="3" key="1">
    <citation type="submission" date="2017-08" db="EMBL/GenBank/DDBJ databases">
        <authorList>
            <person name="Polle J.E."/>
            <person name="Barry K."/>
            <person name="Cushman J."/>
            <person name="Schmutz J."/>
            <person name="Tran D."/>
            <person name="Hathwaick L.T."/>
            <person name="Yim W.C."/>
            <person name="Jenkins J."/>
            <person name="Mckie-Krisberg Z.M."/>
            <person name="Prochnik S."/>
            <person name="Lindquist E."/>
            <person name="Dockter R.B."/>
            <person name="Adam C."/>
            <person name="Molina H."/>
            <person name="Bunkerborg J."/>
            <person name="Jin E."/>
            <person name="Buchheim M."/>
            <person name="Magnuson J."/>
        </authorList>
    </citation>
    <scope>NUCLEOTIDE SEQUENCE</scope>
    <source>
        <strain evidence="3">CCAP 19/18</strain>
    </source>
</reference>
<feature type="compositionally biased region" description="Low complexity" evidence="2">
    <location>
        <begin position="1957"/>
        <end position="1971"/>
    </location>
</feature>
<feature type="region of interest" description="Disordered" evidence="2">
    <location>
        <begin position="2202"/>
        <end position="2328"/>
    </location>
</feature>
<feature type="region of interest" description="Disordered" evidence="2">
    <location>
        <begin position="1385"/>
        <end position="1412"/>
    </location>
</feature>
<feature type="region of interest" description="Disordered" evidence="2">
    <location>
        <begin position="1919"/>
        <end position="2014"/>
    </location>
</feature>
<feature type="compositionally biased region" description="Low complexity" evidence="2">
    <location>
        <begin position="1707"/>
        <end position="1723"/>
    </location>
</feature>
<evidence type="ECO:0000256" key="1">
    <source>
        <dbReference type="SAM" id="Coils"/>
    </source>
</evidence>
<keyword evidence="4" id="KW-1185">Reference proteome</keyword>
<feature type="compositionally biased region" description="Low complexity" evidence="2">
    <location>
        <begin position="1919"/>
        <end position="1931"/>
    </location>
</feature>
<feature type="compositionally biased region" description="Low complexity" evidence="2">
    <location>
        <begin position="126"/>
        <end position="145"/>
    </location>
</feature>
<feature type="region of interest" description="Disordered" evidence="2">
    <location>
        <begin position="1445"/>
        <end position="1521"/>
    </location>
</feature>
<feature type="compositionally biased region" description="Basic and acidic residues" evidence="2">
    <location>
        <begin position="848"/>
        <end position="859"/>
    </location>
</feature>
<feature type="region of interest" description="Disordered" evidence="2">
    <location>
        <begin position="2075"/>
        <end position="2164"/>
    </location>
</feature>
<feature type="compositionally biased region" description="Low complexity" evidence="2">
    <location>
        <begin position="2142"/>
        <end position="2159"/>
    </location>
</feature>
<gene>
    <name evidence="3" type="ORF">DUNSADRAFT_4233</name>
</gene>
<evidence type="ECO:0000313" key="3">
    <source>
        <dbReference type="EMBL" id="KAF5837542.1"/>
    </source>
</evidence>
<feature type="region of interest" description="Disordered" evidence="2">
    <location>
        <begin position="1341"/>
        <end position="1372"/>
    </location>
</feature>
<feature type="compositionally biased region" description="Acidic residues" evidence="2">
    <location>
        <begin position="1185"/>
        <end position="1207"/>
    </location>
</feature>
<feature type="compositionally biased region" description="Low complexity" evidence="2">
    <location>
        <begin position="1575"/>
        <end position="1601"/>
    </location>
</feature>
<feature type="region of interest" description="Disordered" evidence="2">
    <location>
        <begin position="1558"/>
        <end position="1638"/>
    </location>
</feature>
<dbReference type="Proteomes" id="UP000815325">
    <property type="component" value="Unassembled WGS sequence"/>
</dbReference>
<feature type="compositionally biased region" description="Low complexity" evidence="2">
    <location>
        <begin position="1873"/>
        <end position="1896"/>
    </location>
</feature>
<feature type="compositionally biased region" description="Low complexity" evidence="2">
    <location>
        <begin position="456"/>
        <end position="503"/>
    </location>
</feature>
<feature type="region of interest" description="Disordered" evidence="2">
    <location>
        <begin position="168"/>
        <end position="270"/>
    </location>
</feature>
<feature type="compositionally biased region" description="Low complexity" evidence="2">
    <location>
        <begin position="190"/>
        <end position="218"/>
    </location>
</feature>
<feature type="region of interest" description="Disordered" evidence="2">
    <location>
        <begin position="2737"/>
        <end position="2757"/>
    </location>
</feature>
<feature type="compositionally biased region" description="Basic and acidic residues" evidence="2">
    <location>
        <begin position="425"/>
        <end position="448"/>
    </location>
</feature>